<gene>
    <name evidence="2" type="ORF">FGO68_gene13059</name>
</gene>
<dbReference type="PANTHER" id="PTHR38015:SF1">
    <property type="entry name" value="OPINE DEHYDROGENASE DOMAIN-CONTAINING PROTEIN"/>
    <property type="match status" value="1"/>
</dbReference>
<reference evidence="2" key="1">
    <citation type="submission" date="2019-06" db="EMBL/GenBank/DDBJ databases">
        <authorList>
            <person name="Zheng W."/>
        </authorList>
    </citation>
    <scope>NUCLEOTIDE SEQUENCE</scope>
    <source>
        <strain evidence="2">QDHG01</strain>
    </source>
</reference>
<dbReference type="Pfam" id="PF02317">
    <property type="entry name" value="Octopine_DH"/>
    <property type="match status" value="1"/>
</dbReference>
<feature type="domain" description="Opine dehydrogenase" evidence="1">
    <location>
        <begin position="107"/>
        <end position="280"/>
    </location>
</feature>
<protein>
    <recommendedName>
        <fullName evidence="1">Opine dehydrogenase domain-containing protein</fullName>
    </recommendedName>
</protein>
<dbReference type="AlphaFoldDB" id="A0A8J8T208"/>
<evidence type="ECO:0000313" key="2">
    <source>
        <dbReference type="EMBL" id="TNV78920.1"/>
    </source>
</evidence>
<dbReference type="SUPFAM" id="SSF48179">
    <property type="entry name" value="6-phosphogluconate dehydrogenase C-terminal domain-like"/>
    <property type="match status" value="1"/>
</dbReference>
<dbReference type="InterPro" id="IPR051729">
    <property type="entry name" value="Opine/Lysopine_DH"/>
</dbReference>
<keyword evidence="3" id="KW-1185">Reference proteome</keyword>
<dbReference type="Gene3D" id="1.10.1040.10">
    <property type="entry name" value="N-(1-d-carboxylethyl)-l-norvaline Dehydrogenase, domain 2"/>
    <property type="match status" value="1"/>
</dbReference>
<dbReference type="GO" id="GO:0016491">
    <property type="term" value="F:oxidoreductase activity"/>
    <property type="evidence" value="ECO:0007669"/>
    <property type="project" value="InterPro"/>
</dbReference>
<dbReference type="EMBL" id="RRYP01009648">
    <property type="protein sequence ID" value="TNV78920.1"/>
    <property type="molecule type" value="Genomic_DNA"/>
</dbReference>
<dbReference type="InterPro" id="IPR003421">
    <property type="entry name" value="Opine_DH"/>
</dbReference>
<dbReference type="Proteomes" id="UP000785679">
    <property type="component" value="Unassembled WGS sequence"/>
</dbReference>
<sequence length="334" mass="37652">MWCPGRRSSSYAHPHTLEHGAYVGTIFGQGGFDLQAKFVLGDDIAKKNITIFSLQYVPFLCKVVNYGKDVNIIGPKKHLYITAFPPERVHEVCTLMTLSYFIPSVPLPNFLSLTLCPSNQIIHPGRVYGFFKDWDMKTPFNAKDIPLLYEGLDQASADEIQYLDDEIQLIKKAYLAKYPQLDLTQVMPIKDRICSMYEGQVSDTSSLKRVFNTNIGYSRVPFPMVPIEGTNGEKVTLNLQARFFWEDVPFGLCILKDIAELIGVKTPHMDKQILFHQKFMPVKYVCDKTGAFLDNDAMKASGAPRAYGIKTADQLVAMSLTADKTTLPLFRAKL</sequence>
<evidence type="ECO:0000259" key="1">
    <source>
        <dbReference type="Pfam" id="PF02317"/>
    </source>
</evidence>
<name>A0A8J8T208_HALGN</name>
<evidence type="ECO:0000313" key="3">
    <source>
        <dbReference type="Proteomes" id="UP000785679"/>
    </source>
</evidence>
<dbReference type="InterPro" id="IPR013328">
    <property type="entry name" value="6PGD_dom2"/>
</dbReference>
<comment type="caution">
    <text evidence="2">The sequence shown here is derived from an EMBL/GenBank/DDBJ whole genome shotgun (WGS) entry which is preliminary data.</text>
</comment>
<dbReference type="Gene3D" id="3.40.50.720">
    <property type="entry name" value="NAD(P)-binding Rossmann-like Domain"/>
    <property type="match status" value="1"/>
</dbReference>
<dbReference type="InterPro" id="IPR008927">
    <property type="entry name" value="6-PGluconate_DH-like_C_sf"/>
</dbReference>
<dbReference type="OrthoDB" id="6058913at2759"/>
<proteinExistence type="predicted"/>
<organism evidence="2 3">
    <name type="scientific">Halteria grandinella</name>
    <dbReference type="NCBI Taxonomy" id="5974"/>
    <lineage>
        <taxon>Eukaryota</taxon>
        <taxon>Sar</taxon>
        <taxon>Alveolata</taxon>
        <taxon>Ciliophora</taxon>
        <taxon>Intramacronucleata</taxon>
        <taxon>Spirotrichea</taxon>
        <taxon>Stichotrichia</taxon>
        <taxon>Sporadotrichida</taxon>
        <taxon>Halteriidae</taxon>
        <taxon>Halteria</taxon>
    </lineage>
</organism>
<accession>A0A8J8T208</accession>
<dbReference type="PANTHER" id="PTHR38015">
    <property type="entry name" value="BLR6086 PROTEIN"/>
    <property type="match status" value="1"/>
</dbReference>